<dbReference type="EMBL" id="CVRR01000024">
    <property type="protein sequence ID" value="CRL39481.1"/>
    <property type="molecule type" value="Genomic_DNA"/>
</dbReference>
<dbReference type="Proteomes" id="UP000049979">
    <property type="component" value="Unassembled WGS sequence"/>
</dbReference>
<dbReference type="RefSeq" id="WP_176694783.1">
    <property type="nucleotide sequence ID" value="NZ_CP173697.1"/>
</dbReference>
<sequence length="54" mass="6217">MTRDEYLEFYQAYGSYLTYQYTVKFGNVSATVYCVQPSKLRLGIGTYTINKVGD</sequence>
<gene>
    <name evidence="2" type="ORF">M72_29821</name>
</gene>
<keyword evidence="3" id="KW-1185">Reference proteome</keyword>
<organism evidence="2 3">
    <name type="scientific">Roseburia faecis</name>
    <dbReference type="NCBI Taxonomy" id="301302"/>
    <lineage>
        <taxon>Bacteria</taxon>
        <taxon>Bacillati</taxon>
        <taxon>Bacillota</taxon>
        <taxon>Clostridia</taxon>
        <taxon>Lachnospirales</taxon>
        <taxon>Lachnospiraceae</taxon>
        <taxon>Roseburia</taxon>
    </lineage>
</organism>
<name>A0A0M6WPI5_9FIRM</name>
<evidence type="ECO:0000313" key="3">
    <source>
        <dbReference type="Proteomes" id="UP000049979"/>
    </source>
</evidence>
<dbReference type="InterPro" id="IPR046751">
    <property type="entry name" value="TED_2"/>
</dbReference>
<feature type="domain" description="Thioester" evidence="1">
    <location>
        <begin position="5"/>
        <end position="53"/>
    </location>
</feature>
<dbReference type="AlphaFoldDB" id="A0A0M6WPI5"/>
<evidence type="ECO:0000313" key="2">
    <source>
        <dbReference type="EMBL" id="CRL39481.1"/>
    </source>
</evidence>
<accession>A0A0M6WPI5</accession>
<protein>
    <recommendedName>
        <fullName evidence="1">Thioester domain-containing protein</fullName>
    </recommendedName>
</protein>
<proteinExistence type="predicted"/>
<evidence type="ECO:0000259" key="1">
    <source>
        <dbReference type="Pfam" id="PF20610"/>
    </source>
</evidence>
<dbReference type="Pfam" id="PF20610">
    <property type="entry name" value="TED_2"/>
    <property type="match status" value="1"/>
</dbReference>
<reference evidence="3" key="1">
    <citation type="submission" date="2015-05" db="EMBL/GenBank/DDBJ databases">
        <authorList>
            <consortium name="Pathogen Informatics"/>
        </authorList>
    </citation>
    <scope>NUCLEOTIDE SEQUENCE [LARGE SCALE GENOMIC DNA]</scope>
    <source>
        <strain evidence="3">M72</strain>
    </source>
</reference>